<feature type="region of interest" description="Disordered" evidence="1">
    <location>
        <begin position="1"/>
        <end position="64"/>
    </location>
</feature>
<dbReference type="Proteomes" id="UP001642464">
    <property type="component" value="Unassembled WGS sequence"/>
</dbReference>
<sequence>MAARAAEPPARPGGLRKQPRPAHPCLGALRGGRQQARGPEEEGKDAGMRRRLGRSNQEEPQARVALRETAEPGVPVAWWGLNESVQNANTLVRRAFWALTRPAGLEKRWGAWRLADIAETRRRFEETRAVLQEPDDAKWEQTCWAVVRSQIVFWHANNCVSLASDPRSDFLARRRRLALHRCASKIQAVARAYLVWSRVQYVGGRVILRGKEHHQVFGAVCLRTKRARKPCSKRAEREEKDVAFMWNRMRRVDVLWSHGCLLFVENDIDMTLGTDQGPFPDAPHVKLHFPSRVSKVTISSAPAQAKRGDLPGFQITPCIVDESGLNLWDSPEDKRRKSRAHVRQRKRSSAWIYACSTKSQHADTVEAVMHFFEDLQRAEQLDAARRSKILTWMTARADSRKYFRQDGAAPSTEALKTRRTALLKEMQQFREARAANRHLGERLCNASEDGDLAERARKAFWVLNRSRARAWGSEAVLHVDLLASFAHHHISVTRVAVVGAENCQSGEWGKLRGRMFDLESEIARKIVHACRAFLNRRALARSVRRARAQRQRFKASRERFSRRLVWRAYRESIFDRVKVAWNARIMQRAWRSVLAWRCRKADAANVLQRLVRSALARRHFADLLKLKEANDRKVAQVLSRIANRLSFAAVQRWKVFRVSHREWLAKRTAFRRKCCAKVLQRAFNALLAHRRELLESTLAKIHPSLDVLLTCFRATRDLDAFLENLQAHFEARDYDDSHFEIQERVLEERRRLAVTRAHARQPKRWDVPTPEVHWALDVVLLPFFLDARGQHLLTQFWRVVAALNSDFCQFASFKVARESAVIIQLRASVLAQLWHETGRCRHLVRLPSLAEEVLVLRDKTVLCEVAKPPSRTQPRKDAAVAAARVGFCMKARDQGVWCSPRKTALTFSFSTPRSSCAFRRARDFGNRASCATTRS</sequence>
<proteinExistence type="predicted"/>
<dbReference type="EMBL" id="CAXAMM010043605">
    <property type="protein sequence ID" value="CAK9110879.1"/>
    <property type="molecule type" value="Genomic_DNA"/>
</dbReference>
<accession>A0ABP0SEU5</accession>
<evidence type="ECO:0000313" key="3">
    <source>
        <dbReference type="Proteomes" id="UP001642464"/>
    </source>
</evidence>
<name>A0ABP0SEU5_9DINO</name>
<feature type="compositionally biased region" description="Low complexity" evidence="1">
    <location>
        <begin position="26"/>
        <end position="37"/>
    </location>
</feature>
<dbReference type="PROSITE" id="PS50096">
    <property type="entry name" value="IQ"/>
    <property type="match status" value="1"/>
</dbReference>
<protein>
    <submittedName>
        <fullName evidence="2">Uncharacterized protein</fullName>
    </submittedName>
</protein>
<keyword evidence="3" id="KW-1185">Reference proteome</keyword>
<reference evidence="2 3" key="1">
    <citation type="submission" date="2024-02" db="EMBL/GenBank/DDBJ databases">
        <authorList>
            <person name="Chen Y."/>
            <person name="Shah S."/>
            <person name="Dougan E. K."/>
            <person name="Thang M."/>
            <person name="Chan C."/>
        </authorList>
    </citation>
    <scope>NUCLEOTIDE SEQUENCE [LARGE SCALE GENOMIC DNA]</scope>
</reference>
<evidence type="ECO:0000313" key="2">
    <source>
        <dbReference type="EMBL" id="CAK9110879.1"/>
    </source>
</evidence>
<comment type="caution">
    <text evidence="2">The sequence shown here is derived from an EMBL/GenBank/DDBJ whole genome shotgun (WGS) entry which is preliminary data.</text>
</comment>
<evidence type="ECO:0000256" key="1">
    <source>
        <dbReference type="SAM" id="MobiDB-lite"/>
    </source>
</evidence>
<organism evidence="2 3">
    <name type="scientific">Durusdinium trenchii</name>
    <dbReference type="NCBI Taxonomy" id="1381693"/>
    <lineage>
        <taxon>Eukaryota</taxon>
        <taxon>Sar</taxon>
        <taxon>Alveolata</taxon>
        <taxon>Dinophyceae</taxon>
        <taxon>Suessiales</taxon>
        <taxon>Symbiodiniaceae</taxon>
        <taxon>Durusdinium</taxon>
    </lineage>
</organism>
<feature type="compositionally biased region" description="Basic and acidic residues" evidence="1">
    <location>
        <begin position="38"/>
        <end position="48"/>
    </location>
</feature>
<gene>
    <name evidence="2" type="ORF">SCF082_LOCUS51493</name>
</gene>